<feature type="compositionally biased region" description="Acidic residues" evidence="1">
    <location>
        <begin position="98"/>
        <end position="110"/>
    </location>
</feature>
<evidence type="ECO:0008006" key="5">
    <source>
        <dbReference type="Google" id="ProtNLM"/>
    </source>
</evidence>
<evidence type="ECO:0000313" key="3">
    <source>
        <dbReference type="EMBL" id="RDK88320.1"/>
    </source>
</evidence>
<feature type="region of interest" description="Disordered" evidence="1">
    <location>
        <begin position="91"/>
        <end position="110"/>
    </location>
</feature>
<dbReference type="EMBL" id="QRAO01000001">
    <property type="protein sequence ID" value="RDK88320.1"/>
    <property type="molecule type" value="Genomic_DNA"/>
</dbReference>
<dbReference type="PROSITE" id="PS51257">
    <property type="entry name" value="PROKAR_LIPOPROTEIN"/>
    <property type="match status" value="1"/>
</dbReference>
<accession>A0A370QJR6</accession>
<dbReference type="AlphaFoldDB" id="A0A370QJR6"/>
<evidence type="ECO:0000256" key="2">
    <source>
        <dbReference type="SAM" id="SignalP"/>
    </source>
</evidence>
<comment type="caution">
    <text evidence="3">The sequence shown here is derived from an EMBL/GenBank/DDBJ whole genome shotgun (WGS) entry which is preliminary data.</text>
</comment>
<protein>
    <recommendedName>
        <fullName evidence="5">Lipocalin-like protein</fullName>
    </recommendedName>
</protein>
<feature type="chain" id="PRO_5016579730" description="Lipocalin-like protein" evidence="2">
    <location>
        <begin position="20"/>
        <end position="159"/>
    </location>
</feature>
<evidence type="ECO:0000256" key="1">
    <source>
        <dbReference type="SAM" id="MobiDB-lite"/>
    </source>
</evidence>
<keyword evidence="2" id="KW-0732">Signal</keyword>
<proteinExistence type="predicted"/>
<evidence type="ECO:0000313" key="4">
    <source>
        <dbReference type="Proteomes" id="UP000255317"/>
    </source>
</evidence>
<name>A0A370QJR6_9FLAO</name>
<dbReference type="Proteomes" id="UP000255317">
    <property type="component" value="Unassembled WGS sequence"/>
</dbReference>
<gene>
    <name evidence="3" type="ORF">C8D94_101190</name>
</gene>
<keyword evidence="4" id="KW-1185">Reference proteome</keyword>
<reference evidence="3 4" key="1">
    <citation type="submission" date="2018-07" db="EMBL/GenBank/DDBJ databases">
        <title>Genomic Encyclopedia of Type Strains, Phase IV (KMG-IV): sequencing the most valuable type-strain genomes for metagenomic binning, comparative biology and taxonomic classification.</title>
        <authorList>
            <person name="Goeker M."/>
        </authorList>
    </citation>
    <scope>NUCLEOTIDE SEQUENCE [LARGE SCALE GENOMIC DNA]</scope>
    <source>
        <strain evidence="3 4">DSM 101478</strain>
    </source>
</reference>
<sequence>MKKIAVLVTIALVAFSCSKDDGNNDDTNNQNSADQIRQIATDGTWRISYFFDTDEDETSNFNGYTFTFGENGIVTATNGSTTVTGDWSILDDNSNSSSDDDGNSSDDDDFNIFFPVPEDNDFEDLNDDWDVISVTANKIELTDVSGGNGGTDFLTFEKL</sequence>
<organism evidence="3 4">
    <name type="scientific">Marinirhabdus gelatinilytica</name>
    <dbReference type="NCBI Taxonomy" id="1703343"/>
    <lineage>
        <taxon>Bacteria</taxon>
        <taxon>Pseudomonadati</taxon>
        <taxon>Bacteroidota</taxon>
        <taxon>Flavobacteriia</taxon>
        <taxon>Flavobacteriales</taxon>
        <taxon>Flavobacteriaceae</taxon>
    </lineage>
</organism>
<feature type="signal peptide" evidence="2">
    <location>
        <begin position="1"/>
        <end position="19"/>
    </location>
</feature>